<keyword evidence="5" id="KW-0732">Signal</keyword>
<dbReference type="InterPro" id="IPR012910">
    <property type="entry name" value="Plug_dom"/>
</dbReference>
<evidence type="ECO:0000313" key="8">
    <source>
        <dbReference type="EMBL" id="RDI38280.1"/>
    </source>
</evidence>
<feature type="signal peptide" evidence="5">
    <location>
        <begin position="1"/>
        <end position="18"/>
    </location>
</feature>
<dbReference type="EMBL" id="JABEQI010000004">
    <property type="protein sequence ID" value="MBB2186611.1"/>
    <property type="molecule type" value="Genomic_DNA"/>
</dbReference>
<keyword evidence="2" id="KW-0472">Membrane</keyword>
<dbReference type="InterPro" id="IPR037066">
    <property type="entry name" value="Plug_dom_sf"/>
</dbReference>
<keyword evidence="3" id="KW-0998">Cell outer membrane</keyword>
<dbReference type="Gene3D" id="2.40.170.20">
    <property type="entry name" value="TonB-dependent receptor, beta-barrel domain"/>
    <property type="match status" value="1"/>
</dbReference>
<dbReference type="InterPro" id="IPR036942">
    <property type="entry name" value="Beta-barrel_TonB_sf"/>
</dbReference>
<proteinExistence type="predicted"/>
<reference evidence="7 10" key="2">
    <citation type="submission" date="2020-04" db="EMBL/GenBank/DDBJ databases">
        <title>Description of novel Gluconacetobacter.</title>
        <authorList>
            <person name="Sombolestani A."/>
        </authorList>
    </citation>
    <scope>NUCLEOTIDE SEQUENCE [LARGE SCALE GENOMIC DNA]</scope>
    <source>
        <strain evidence="7 10">LMG 1382</strain>
    </source>
</reference>
<feature type="region of interest" description="Disordered" evidence="4">
    <location>
        <begin position="24"/>
        <end position="54"/>
    </location>
</feature>
<dbReference type="Pfam" id="PF07715">
    <property type="entry name" value="Plug"/>
    <property type="match status" value="1"/>
</dbReference>
<organism evidence="8 9">
    <name type="scientific">Gluconacetobacter liquefaciens</name>
    <name type="common">Acetobacter liquefaciens</name>
    <dbReference type="NCBI Taxonomy" id="89584"/>
    <lineage>
        <taxon>Bacteria</taxon>
        <taxon>Pseudomonadati</taxon>
        <taxon>Pseudomonadota</taxon>
        <taxon>Alphaproteobacteria</taxon>
        <taxon>Acetobacterales</taxon>
        <taxon>Acetobacteraceae</taxon>
        <taxon>Gluconacetobacter</taxon>
    </lineage>
</organism>
<comment type="caution">
    <text evidence="8">The sequence shown here is derived from an EMBL/GenBank/DDBJ whole genome shotgun (WGS) entry which is preliminary data.</text>
</comment>
<gene>
    <name evidence="8" type="ORF">C7453_104224</name>
    <name evidence="7" type="ORF">HLH32_09460</name>
</gene>
<protein>
    <submittedName>
        <fullName evidence="8">Iron complex outermembrane receptor protein</fullName>
    </submittedName>
    <submittedName>
        <fullName evidence="7">TonB-dependent receptor plug domain-containing protein</fullName>
    </submittedName>
</protein>
<dbReference type="EMBL" id="QQAW01000004">
    <property type="protein sequence ID" value="RDI38280.1"/>
    <property type="molecule type" value="Genomic_DNA"/>
</dbReference>
<dbReference type="GO" id="GO:0009279">
    <property type="term" value="C:cell outer membrane"/>
    <property type="evidence" value="ECO:0007669"/>
    <property type="project" value="UniProtKB-SubCell"/>
</dbReference>
<reference evidence="8 9" key="1">
    <citation type="submission" date="2018-07" db="EMBL/GenBank/DDBJ databases">
        <title>Genomic Encyclopedia of Type Strains, Phase IV (KMG-IV): sequencing the most valuable type-strain genomes for metagenomic binning, comparative biology and taxonomic classification.</title>
        <authorList>
            <person name="Goeker M."/>
        </authorList>
    </citation>
    <scope>NUCLEOTIDE SEQUENCE [LARGE SCALE GENOMIC DNA]</scope>
    <source>
        <strain evidence="8 9">DSM 5603</strain>
    </source>
</reference>
<dbReference type="AlphaFoldDB" id="A0A370G4Y8"/>
<evidence type="ECO:0000256" key="2">
    <source>
        <dbReference type="ARBA" id="ARBA00023136"/>
    </source>
</evidence>
<evidence type="ECO:0000313" key="7">
    <source>
        <dbReference type="EMBL" id="MBB2186611.1"/>
    </source>
</evidence>
<dbReference type="SUPFAM" id="SSF56935">
    <property type="entry name" value="Porins"/>
    <property type="match status" value="1"/>
</dbReference>
<name>A0A370G4Y8_GLULI</name>
<dbReference type="Gene3D" id="2.170.130.10">
    <property type="entry name" value="TonB-dependent receptor, plug domain"/>
    <property type="match status" value="1"/>
</dbReference>
<accession>A0A370G4Y8</accession>
<keyword evidence="8" id="KW-0675">Receptor</keyword>
<sequence>MGLLSQLAFLLSCSTALAATAEPAGDNMARRHDHPRPASSRTMPAATPKPSAKGEDIQVVGAVSNATGVTNTTPGGGLLAPETAPQAQQTVTRDFIAKQSPTSNPLSLIQYVPGVTLSSADAFGQSDQSSFYMRGMGQTSVGYTLNGIPTADPTHYVPYTSQAADTENISHLTVQQGVADIAMPVYNALAGSIKESLADPAEHFGGKIDLSYGNHQAAREFIRLDSGEIGHSGIKTFASYSYGTHAMWLGPGRSRRSHVDAMALKEWGDGNSARVFLTYNQSSEPYLMSITKQQWKQYGRSAAYYDPTYTTGDYNYYKLNATQQHSVIIGAPVSFNLGHGLTFESAPYYVHIHGAGNNGQTQAEYGYNGTQPTGNLNLPNAEDGYASVLAIDNWNQHTAGFNNTLSWKLGHNELKAGYWYNYYDQHEIAPLSQIGPNGEGENYWGKYPIRGQDGVPLMMFNIHLIQQLNSLFISDTYKALNDRLTLNAGFKYVMMSYHSTNDIPGDQYNYGRNDAQPLPQVSASFQITPHDQIYLDGATAFMEPSGILVYGTYWDGSAPIVDQAHSTNLKAEYSISEEIGYRHTGLVNVTASFFNYNMTNKQSAISTYIGGRLVSNYINAGGQTSRGFQFAAGLRPWHGFSPYVSFQYLHVTTDNNLPRGVDYIRSAGKIAPYSPKTTVNVGLSYDNGNFFANGYMSYVGSQYATYMDDQTMPAYATGNVTAGYRFKKLWIAKSPQVQVNVMNITDNKYLSAGNGGYNAKTTTGVFGSTIAGRAPTYIVGGGFGIVFSVTTGF</sequence>
<evidence type="ECO:0000256" key="3">
    <source>
        <dbReference type="ARBA" id="ARBA00023237"/>
    </source>
</evidence>
<comment type="subcellular location">
    <subcellularLocation>
        <location evidence="1">Cell outer membrane</location>
    </subcellularLocation>
</comment>
<feature type="domain" description="TonB-dependent receptor plug" evidence="6">
    <location>
        <begin position="82"/>
        <end position="180"/>
    </location>
</feature>
<dbReference type="Proteomes" id="UP000562982">
    <property type="component" value="Unassembled WGS sequence"/>
</dbReference>
<evidence type="ECO:0000256" key="1">
    <source>
        <dbReference type="ARBA" id="ARBA00004442"/>
    </source>
</evidence>
<evidence type="ECO:0000313" key="10">
    <source>
        <dbReference type="Proteomes" id="UP000562982"/>
    </source>
</evidence>
<feature type="chain" id="PRO_5044585287" evidence="5">
    <location>
        <begin position="19"/>
        <end position="793"/>
    </location>
</feature>
<dbReference type="Proteomes" id="UP000254958">
    <property type="component" value="Unassembled WGS sequence"/>
</dbReference>
<evidence type="ECO:0000256" key="5">
    <source>
        <dbReference type="SAM" id="SignalP"/>
    </source>
</evidence>
<keyword evidence="9" id="KW-1185">Reference proteome</keyword>
<dbReference type="RefSeq" id="WP_170143176.1">
    <property type="nucleotide sequence ID" value="NZ_BJMI01000003.1"/>
</dbReference>
<evidence type="ECO:0000259" key="6">
    <source>
        <dbReference type="Pfam" id="PF07715"/>
    </source>
</evidence>
<evidence type="ECO:0000256" key="4">
    <source>
        <dbReference type="SAM" id="MobiDB-lite"/>
    </source>
</evidence>
<evidence type="ECO:0000313" key="9">
    <source>
        <dbReference type="Proteomes" id="UP000254958"/>
    </source>
</evidence>